<gene>
    <name evidence="2" type="ORF">RUM44_010203</name>
</gene>
<name>A0ABR1AUU8_POLSC</name>
<dbReference type="EMBL" id="JAWJWF010000045">
    <property type="protein sequence ID" value="KAK6627724.1"/>
    <property type="molecule type" value="Genomic_DNA"/>
</dbReference>
<evidence type="ECO:0000313" key="3">
    <source>
        <dbReference type="Proteomes" id="UP001359485"/>
    </source>
</evidence>
<proteinExistence type="predicted"/>
<dbReference type="Proteomes" id="UP001359485">
    <property type="component" value="Unassembled WGS sequence"/>
</dbReference>
<feature type="compositionally biased region" description="Basic residues" evidence="1">
    <location>
        <begin position="8"/>
        <end position="21"/>
    </location>
</feature>
<reference evidence="2 3" key="1">
    <citation type="submission" date="2023-09" db="EMBL/GenBank/DDBJ databases">
        <title>Genomes of two closely related lineages of the louse Polyplax serrata with different host specificities.</title>
        <authorList>
            <person name="Martinu J."/>
            <person name="Tarabai H."/>
            <person name="Stefka J."/>
            <person name="Hypsa V."/>
        </authorList>
    </citation>
    <scope>NUCLEOTIDE SEQUENCE [LARGE SCALE GENOMIC DNA]</scope>
    <source>
        <strain evidence="2">98ZLc_SE</strain>
    </source>
</reference>
<evidence type="ECO:0000256" key="1">
    <source>
        <dbReference type="SAM" id="MobiDB-lite"/>
    </source>
</evidence>
<organism evidence="2 3">
    <name type="scientific">Polyplax serrata</name>
    <name type="common">Common mouse louse</name>
    <dbReference type="NCBI Taxonomy" id="468196"/>
    <lineage>
        <taxon>Eukaryota</taxon>
        <taxon>Metazoa</taxon>
        <taxon>Ecdysozoa</taxon>
        <taxon>Arthropoda</taxon>
        <taxon>Hexapoda</taxon>
        <taxon>Insecta</taxon>
        <taxon>Pterygota</taxon>
        <taxon>Neoptera</taxon>
        <taxon>Paraneoptera</taxon>
        <taxon>Psocodea</taxon>
        <taxon>Troctomorpha</taxon>
        <taxon>Phthiraptera</taxon>
        <taxon>Anoplura</taxon>
        <taxon>Polyplacidae</taxon>
        <taxon>Polyplax</taxon>
    </lineage>
</organism>
<protein>
    <submittedName>
        <fullName evidence="2">Uncharacterized protein</fullName>
    </submittedName>
</protein>
<sequence length="102" mass="12020">MEDVFHRTNGRGRARWTHNLRRGQENVVTRRRRTGRRDEEGTPAKWSPAIKILGHFRVNEEGKDHVSEQMAVRSNLRRTEAGRPVMKVNEIKKGFWIDEKSN</sequence>
<comment type="caution">
    <text evidence="2">The sequence shown here is derived from an EMBL/GenBank/DDBJ whole genome shotgun (WGS) entry which is preliminary data.</text>
</comment>
<accession>A0ABR1AUU8</accession>
<feature type="region of interest" description="Disordered" evidence="1">
    <location>
        <begin position="1"/>
        <end position="45"/>
    </location>
</feature>
<evidence type="ECO:0000313" key="2">
    <source>
        <dbReference type="EMBL" id="KAK6627724.1"/>
    </source>
</evidence>
<keyword evidence="3" id="KW-1185">Reference proteome</keyword>